<dbReference type="Proteomes" id="UP001156831">
    <property type="component" value="Unassembled WGS sequence"/>
</dbReference>
<keyword evidence="4" id="KW-0274">FAD</keyword>
<dbReference type="InterPro" id="IPR007867">
    <property type="entry name" value="GMC_OxRtase_C"/>
</dbReference>
<protein>
    <submittedName>
        <fullName evidence="8">GMC family oxidoreductase</fullName>
    </submittedName>
</protein>
<evidence type="ECO:0000259" key="7">
    <source>
        <dbReference type="Pfam" id="PF05199"/>
    </source>
</evidence>
<evidence type="ECO:0000256" key="2">
    <source>
        <dbReference type="ARBA" id="ARBA00010790"/>
    </source>
</evidence>
<dbReference type="Gene3D" id="3.50.50.60">
    <property type="entry name" value="FAD/NAD(P)-binding domain"/>
    <property type="match status" value="2"/>
</dbReference>
<dbReference type="InterPro" id="IPR006076">
    <property type="entry name" value="FAD-dep_OxRdtase"/>
</dbReference>
<feature type="domain" description="FAD dependent oxidoreductase" evidence="6">
    <location>
        <begin position="17"/>
        <end position="227"/>
    </location>
</feature>
<keyword evidence="5" id="KW-0560">Oxidoreductase</keyword>
<keyword evidence="9" id="KW-1185">Reference proteome</keyword>
<keyword evidence="3" id="KW-0285">Flavoprotein</keyword>
<evidence type="ECO:0000313" key="9">
    <source>
        <dbReference type="Proteomes" id="UP001156831"/>
    </source>
</evidence>
<comment type="caution">
    <text evidence="8">The sequence shown here is derived from an EMBL/GenBank/DDBJ whole genome shotgun (WGS) entry which is preliminary data.</text>
</comment>
<dbReference type="InterPro" id="IPR036188">
    <property type="entry name" value="FAD/NAD-bd_sf"/>
</dbReference>
<comment type="similarity">
    <text evidence="2">Belongs to the GMC oxidoreductase family.</text>
</comment>
<dbReference type="EMBL" id="JARXRN010000020">
    <property type="protein sequence ID" value="MDH5830076.1"/>
    <property type="molecule type" value="Genomic_DNA"/>
</dbReference>
<feature type="domain" description="Glucose-methanol-choline oxidoreductase C-terminal" evidence="7">
    <location>
        <begin position="415"/>
        <end position="540"/>
    </location>
</feature>
<dbReference type="PANTHER" id="PTHR42784:SF1">
    <property type="entry name" value="PYRANOSE 2-OXIDASE"/>
    <property type="match status" value="1"/>
</dbReference>
<evidence type="ECO:0000256" key="5">
    <source>
        <dbReference type="ARBA" id="ARBA00023002"/>
    </source>
</evidence>
<sequence>MIEDFRSATCPTDLVADVCIIGAGPAGISLAMELAGTPWTVCLVEGGGLGSEAASQALNEGESVGPHPFDPAHSRLRALGGASRLWGGGCIPLSAIEMAPRDWLPDSGWPIGWEELAPYYARANQACRVEPGDFADGSYRLREALRDSHAPPPHLEHRTSRVSPLDFGRAHLDTLRATPGIQLLLHANVLRLDATGNADAVTRAQIGSLDGRRGTVSARCFVLATGGIENARLMLLSDDVAPHGLGNERDLVGRYFMDHPRCRLGTFRGGRMDQLARLYSRPIDQASSPAYHQLSLSDDAQRQHRLFSARARPFAIERTPPTGLSSLRALRASLRRPAQPDDEGSRVEESLLEALAQDLPEQVAAPWRGTSRGRLALRTALNARHVLDAGRRKLARRAVVDTDRVEMVGYFEQAPNRDSRIRLSDRRDALGLRKVQVDWRMSATDDANIRATSELIGRDVAAHFDCEFEPADWLRDPAATPLLHGTAHHMGTTRMADSPTDGVVDRQCRVHGVDNLYVAGSSVFPTGGWSFPTLTIVALALRISDELRARLPDLQMLAML</sequence>
<proteinExistence type="inferred from homology"/>
<organism evidence="8 9">
    <name type="scientific">Luteimonas rhizosphaericola</name>
    <dbReference type="NCBI Taxonomy" id="3042024"/>
    <lineage>
        <taxon>Bacteria</taxon>
        <taxon>Pseudomonadati</taxon>
        <taxon>Pseudomonadota</taxon>
        <taxon>Gammaproteobacteria</taxon>
        <taxon>Lysobacterales</taxon>
        <taxon>Lysobacteraceae</taxon>
        <taxon>Luteimonas</taxon>
    </lineage>
</organism>
<name>A0ABT6JJ51_9GAMM</name>
<evidence type="ECO:0000259" key="6">
    <source>
        <dbReference type="Pfam" id="PF01266"/>
    </source>
</evidence>
<evidence type="ECO:0000256" key="4">
    <source>
        <dbReference type="ARBA" id="ARBA00022827"/>
    </source>
</evidence>
<accession>A0ABT6JJ51</accession>
<dbReference type="Pfam" id="PF05199">
    <property type="entry name" value="GMC_oxred_C"/>
    <property type="match status" value="1"/>
</dbReference>
<evidence type="ECO:0000313" key="8">
    <source>
        <dbReference type="EMBL" id="MDH5830076.1"/>
    </source>
</evidence>
<dbReference type="SUPFAM" id="SSF51905">
    <property type="entry name" value="FAD/NAD(P)-binding domain"/>
    <property type="match status" value="1"/>
</dbReference>
<evidence type="ECO:0000256" key="3">
    <source>
        <dbReference type="ARBA" id="ARBA00022630"/>
    </source>
</evidence>
<dbReference type="RefSeq" id="WP_280600533.1">
    <property type="nucleotide sequence ID" value="NZ_JARXRN010000020.1"/>
</dbReference>
<dbReference type="InterPro" id="IPR051473">
    <property type="entry name" value="P2Ox-like"/>
</dbReference>
<gene>
    <name evidence="8" type="ORF">QFW80_06030</name>
</gene>
<dbReference type="Pfam" id="PF01266">
    <property type="entry name" value="DAO"/>
    <property type="match status" value="1"/>
</dbReference>
<reference evidence="8 9" key="1">
    <citation type="submission" date="2023-04" db="EMBL/GenBank/DDBJ databases">
        <title>Luteimonas sp. M1R5S18.</title>
        <authorList>
            <person name="Sun J.-Q."/>
        </authorList>
    </citation>
    <scope>NUCLEOTIDE SEQUENCE [LARGE SCALE GENOMIC DNA]</scope>
    <source>
        <strain evidence="8 9">M1R5S18</strain>
    </source>
</reference>
<dbReference type="PANTHER" id="PTHR42784">
    <property type="entry name" value="PYRANOSE 2-OXIDASE"/>
    <property type="match status" value="1"/>
</dbReference>
<evidence type="ECO:0000256" key="1">
    <source>
        <dbReference type="ARBA" id="ARBA00001974"/>
    </source>
</evidence>
<comment type="cofactor">
    <cofactor evidence="1">
        <name>FAD</name>
        <dbReference type="ChEBI" id="CHEBI:57692"/>
    </cofactor>
</comment>